<dbReference type="AlphaFoldDB" id="A0A068NPQ7"/>
<dbReference type="PANTHER" id="PTHR10098">
    <property type="entry name" value="RAPSYN-RELATED"/>
    <property type="match status" value="1"/>
</dbReference>
<dbReference type="Proteomes" id="UP000027982">
    <property type="component" value="Chromosome"/>
</dbReference>
<dbReference type="Gene3D" id="1.25.40.10">
    <property type="entry name" value="Tetratricopeptide repeat domain"/>
    <property type="match status" value="1"/>
</dbReference>
<dbReference type="SUPFAM" id="SSF48452">
    <property type="entry name" value="TPR-like"/>
    <property type="match status" value="1"/>
</dbReference>
<dbReference type="eggNOG" id="COG4995">
    <property type="taxonomic scope" value="Bacteria"/>
</dbReference>
<evidence type="ECO:0000313" key="4">
    <source>
        <dbReference type="Proteomes" id="UP000027982"/>
    </source>
</evidence>
<evidence type="ECO:0000259" key="2">
    <source>
        <dbReference type="Pfam" id="PF12770"/>
    </source>
</evidence>
<feature type="region of interest" description="Disordered" evidence="1">
    <location>
        <begin position="499"/>
        <end position="522"/>
    </location>
</feature>
<reference evidence="3 4" key="1">
    <citation type="journal article" date="2014" name="PLoS ONE">
        <title>The first complete genome sequence of the class fimbriimonadia in the phylum armatimonadetes.</title>
        <authorList>
            <person name="Hu Z.Y."/>
            <person name="Wang Y.Z."/>
            <person name="Im W.T."/>
            <person name="Wang S.Y."/>
            <person name="Zhao G.P."/>
            <person name="Zheng H.J."/>
            <person name="Quan Z.X."/>
        </authorList>
    </citation>
    <scope>NUCLEOTIDE SEQUENCE [LARGE SCALE GENOMIC DNA]</scope>
    <source>
        <strain evidence="3">Gsoil 348</strain>
    </source>
</reference>
<dbReference type="HOGENOM" id="CLU_334870_0_0_0"/>
<dbReference type="KEGG" id="fgi:OP10G_1377"/>
<organism evidence="3 4">
    <name type="scientific">Fimbriimonas ginsengisoli Gsoil 348</name>
    <dbReference type="NCBI Taxonomy" id="661478"/>
    <lineage>
        <taxon>Bacteria</taxon>
        <taxon>Bacillati</taxon>
        <taxon>Armatimonadota</taxon>
        <taxon>Fimbriimonadia</taxon>
        <taxon>Fimbriimonadales</taxon>
        <taxon>Fimbriimonadaceae</taxon>
        <taxon>Fimbriimonas</taxon>
    </lineage>
</organism>
<name>A0A068NPQ7_FIMGI</name>
<dbReference type="STRING" id="661478.OP10G_1377"/>
<proteinExistence type="predicted"/>
<gene>
    <name evidence="3" type="ORF">OP10G_1377</name>
</gene>
<dbReference type="InterPro" id="IPR024983">
    <property type="entry name" value="CHAT_dom"/>
</dbReference>
<dbReference type="EMBL" id="CP007139">
    <property type="protein sequence ID" value="AIE84745.1"/>
    <property type="molecule type" value="Genomic_DNA"/>
</dbReference>
<dbReference type="InterPro" id="IPR011990">
    <property type="entry name" value="TPR-like_helical_dom_sf"/>
</dbReference>
<evidence type="ECO:0000313" key="3">
    <source>
        <dbReference type="EMBL" id="AIE84745.1"/>
    </source>
</evidence>
<feature type="domain" description="CHAT" evidence="2">
    <location>
        <begin position="606"/>
        <end position="848"/>
    </location>
</feature>
<dbReference type="Pfam" id="PF12770">
    <property type="entry name" value="CHAT"/>
    <property type="match status" value="1"/>
</dbReference>
<keyword evidence="4" id="KW-1185">Reference proteome</keyword>
<evidence type="ECO:0000256" key="1">
    <source>
        <dbReference type="SAM" id="MobiDB-lite"/>
    </source>
</evidence>
<dbReference type="PANTHER" id="PTHR10098:SF108">
    <property type="entry name" value="TETRATRICOPEPTIDE REPEAT PROTEIN 28"/>
    <property type="match status" value="1"/>
</dbReference>
<accession>A0A068NPQ7</accession>
<protein>
    <recommendedName>
        <fullName evidence="2">CHAT domain-containing protein</fullName>
    </recommendedName>
</protein>
<sequence length="852" mass="93014">MAQENYAGLSEAFFTRVLRLFAADHGKLVGLPKVARLVVRYGDDPALGHRCVAIIDRVKGRWIPSAEAFIRAGDSATHPRDQLAFKTGAIDGLARGGRVQEAIALGQSLIEGLTAEHEDGLAARASLNVAYALMQQDRYQEAWQTVSGLPERLLSAGYETDAASARLAQSTSLLFGGDVSQAREAAERAASEAEALGLDQLANIARGNIAYADLLAGDPDLAISALVELREKNVDAPVEMARSLEYLGDAFSAMNLWIEAVDAYRETLALGSVVQPLHQAHLHLGIGQTLMASGQAEAGLVELAKASRRYLALGNRVWHAAAETDRAEAERFLGKKIAKPRIESAVREAREAGSPYHLCRALISSASGGGPDSHLDEAAAILRRNAFPRLVWRVHAERARRATGAGRLKHHRRMLAAVIAEQARISSYAARLGHLRDKAEALRTYLDDLLAHPTPAHVKEAIGVVSRSRAVTLLDELLRGRSTELPPEAAERLRALRVELNEGESDNPTQGTRRRSGTHDRLDRMQRKWVEETISVERSATLAGLLPVSDSLVMVEGSTRLRALTTSGVVEFGDPDLAGKLEWLAYDLLSPMLDRKADPIPAMEGLRQLGETLLRPLLRHGPALGICPEGTLWRVPWLACLDAIGAESDLELRMHPGLRGKDPSPGGKGAMLWVAEHQDLPWVGEEAKMFLRYFPGAQVCRTAEEARKGMVNADVSILHVISHARHRWRHPMFSSLDFTDGPVLAAEIARSGLRAELVTLSGCDTGRLSDTNHHEPDGLVRAFLACGAGFVVGSAWPLDDEAAVHLYQSFYNSISKDLNVHVSLRKARQDVQNWQSHPYFWASPLLYGGYRS</sequence>